<dbReference type="AlphaFoldDB" id="A0A6V8KW76"/>
<reference evidence="2 3" key="1">
    <citation type="submission" date="2020-03" db="EMBL/GenBank/DDBJ databases">
        <title>Whole genome shotgun sequence of Phytohabitans rumicis NBRC 108638.</title>
        <authorList>
            <person name="Komaki H."/>
            <person name="Tamura T."/>
        </authorList>
    </citation>
    <scope>NUCLEOTIDE SEQUENCE [LARGE SCALE GENOMIC DNA]</scope>
    <source>
        <strain evidence="2 3">NBRC 108638</strain>
    </source>
</reference>
<feature type="compositionally biased region" description="Low complexity" evidence="1">
    <location>
        <begin position="82"/>
        <end position="95"/>
    </location>
</feature>
<name>A0A6V8KW76_9ACTN</name>
<reference evidence="2 3" key="2">
    <citation type="submission" date="2020-03" db="EMBL/GenBank/DDBJ databases">
        <authorList>
            <person name="Ichikawa N."/>
            <person name="Kimura A."/>
            <person name="Kitahashi Y."/>
            <person name="Uohara A."/>
        </authorList>
    </citation>
    <scope>NUCLEOTIDE SEQUENCE [LARGE SCALE GENOMIC DNA]</scope>
    <source>
        <strain evidence="2 3">NBRC 108638</strain>
    </source>
</reference>
<proteinExistence type="predicted"/>
<dbReference type="Proteomes" id="UP000482960">
    <property type="component" value="Unassembled WGS sequence"/>
</dbReference>
<accession>A0A6V8KW76</accession>
<keyword evidence="3" id="KW-1185">Reference proteome</keyword>
<comment type="caution">
    <text evidence="2">The sequence shown here is derived from an EMBL/GenBank/DDBJ whole genome shotgun (WGS) entry which is preliminary data.</text>
</comment>
<dbReference type="EMBL" id="BLPG01000001">
    <property type="protein sequence ID" value="GFJ88084.1"/>
    <property type="molecule type" value="Genomic_DNA"/>
</dbReference>
<sequence>MRRQGLPLTRMLTTEALMAIARDLHLADVASLYAAVGESQVSAQSVVQRLVAGYGGEEGAVEDIAETAVATRPRGRVRRPTTRAWSSGASATSGSSWPAAVRRCRVTRCSGS</sequence>
<protein>
    <submittedName>
        <fullName evidence="2">Uncharacterized protein</fullName>
    </submittedName>
</protein>
<evidence type="ECO:0000313" key="2">
    <source>
        <dbReference type="EMBL" id="GFJ88084.1"/>
    </source>
</evidence>
<evidence type="ECO:0000256" key="1">
    <source>
        <dbReference type="SAM" id="MobiDB-lite"/>
    </source>
</evidence>
<organism evidence="2 3">
    <name type="scientific">Phytohabitans rumicis</name>
    <dbReference type="NCBI Taxonomy" id="1076125"/>
    <lineage>
        <taxon>Bacteria</taxon>
        <taxon>Bacillati</taxon>
        <taxon>Actinomycetota</taxon>
        <taxon>Actinomycetes</taxon>
        <taxon>Micromonosporales</taxon>
        <taxon>Micromonosporaceae</taxon>
    </lineage>
</organism>
<feature type="region of interest" description="Disordered" evidence="1">
    <location>
        <begin position="72"/>
        <end position="95"/>
    </location>
</feature>
<evidence type="ECO:0000313" key="3">
    <source>
        <dbReference type="Proteomes" id="UP000482960"/>
    </source>
</evidence>
<gene>
    <name evidence="2" type="ORF">Prum_017260</name>
</gene>